<dbReference type="EMBL" id="REFC01000013">
    <property type="protein sequence ID" value="RMA58902.1"/>
    <property type="molecule type" value="Genomic_DNA"/>
</dbReference>
<name>A0A3L9YWS3_9FLAO</name>
<evidence type="ECO:0000313" key="3">
    <source>
        <dbReference type="Proteomes" id="UP000271339"/>
    </source>
</evidence>
<accession>A0A3L9YWS3</accession>
<gene>
    <name evidence="2" type="ORF">BXY75_2284</name>
</gene>
<evidence type="ECO:0008006" key="4">
    <source>
        <dbReference type="Google" id="ProtNLM"/>
    </source>
</evidence>
<evidence type="ECO:0000313" key="2">
    <source>
        <dbReference type="EMBL" id="RMA58902.1"/>
    </source>
</evidence>
<protein>
    <recommendedName>
        <fullName evidence="4">Lipoprotein</fullName>
    </recommendedName>
</protein>
<keyword evidence="1" id="KW-0732">Signal</keyword>
<proteinExistence type="predicted"/>
<evidence type="ECO:0000256" key="1">
    <source>
        <dbReference type="SAM" id="SignalP"/>
    </source>
</evidence>
<sequence length="238" mass="26822">MKTYARFLASIAFICLLITLVSCPSNSLSSPIDDVGSIDVPKFPWPPPNASAKKDLPNEVFSNAIYFKDVDSIISTALENNGYVDRSYFTVPSEENLGFVIVTQMEQINTDATSKPEKSRWNTTLEVEDISLSDYLKAIFFSEKGYYRVIVFVVTDLPFQQTGEIVERETALSWLQIGTNKLPDSVCYTPYNDAYTVTALIYEYELKENEDAAALQKPSKHTGKTHLLKSKLWDEIAK</sequence>
<dbReference type="RefSeq" id="WP_121907840.1">
    <property type="nucleotide sequence ID" value="NZ_REFC01000013.1"/>
</dbReference>
<feature type="chain" id="PRO_5018095388" description="Lipoprotein" evidence="1">
    <location>
        <begin position="28"/>
        <end position="238"/>
    </location>
</feature>
<comment type="caution">
    <text evidence="2">The sequence shown here is derived from an EMBL/GenBank/DDBJ whole genome shotgun (WGS) entry which is preliminary data.</text>
</comment>
<reference evidence="2 3" key="1">
    <citation type="submission" date="2018-10" db="EMBL/GenBank/DDBJ databases">
        <title>Genomic Encyclopedia of Archaeal and Bacterial Type Strains, Phase II (KMG-II): from individual species to whole genera.</title>
        <authorList>
            <person name="Goeker M."/>
        </authorList>
    </citation>
    <scope>NUCLEOTIDE SEQUENCE [LARGE SCALE GENOMIC DNA]</scope>
    <source>
        <strain evidence="2 3">DSM 23424</strain>
    </source>
</reference>
<feature type="signal peptide" evidence="1">
    <location>
        <begin position="1"/>
        <end position="27"/>
    </location>
</feature>
<dbReference type="Proteomes" id="UP000271339">
    <property type="component" value="Unassembled WGS sequence"/>
</dbReference>
<dbReference type="PROSITE" id="PS51257">
    <property type="entry name" value="PROKAR_LIPOPROTEIN"/>
    <property type="match status" value="1"/>
</dbReference>
<dbReference type="AlphaFoldDB" id="A0A3L9YWS3"/>
<dbReference type="OrthoDB" id="8526693at2"/>
<keyword evidence="3" id="KW-1185">Reference proteome</keyword>
<organism evidence="2 3">
    <name type="scientific">Ulvibacter antarcticus</name>
    <dbReference type="NCBI Taxonomy" id="442714"/>
    <lineage>
        <taxon>Bacteria</taxon>
        <taxon>Pseudomonadati</taxon>
        <taxon>Bacteroidota</taxon>
        <taxon>Flavobacteriia</taxon>
        <taxon>Flavobacteriales</taxon>
        <taxon>Flavobacteriaceae</taxon>
        <taxon>Ulvibacter</taxon>
    </lineage>
</organism>